<keyword evidence="3" id="KW-1185">Reference proteome</keyword>
<proteinExistence type="predicted"/>
<reference evidence="2 3" key="1">
    <citation type="submission" date="2019-03" db="EMBL/GenBank/DDBJ databases">
        <title>First draft genome of Liparis tanakae, snailfish: a comprehensive survey of snailfish specific genes.</title>
        <authorList>
            <person name="Kim W."/>
            <person name="Song I."/>
            <person name="Jeong J.-H."/>
            <person name="Kim D."/>
            <person name="Kim S."/>
            <person name="Ryu S."/>
            <person name="Song J.Y."/>
            <person name="Lee S.K."/>
        </authorList>
    </citation>
    <scope>NUCLEOTIDE SEQUENCE [LARGE SCALE GENOMIC DNA]</scope>
    <source>
        <tissue evidence="2">Muscle</tissue>
    </source>
</reference>
<dbReference type="AlphaFoldDB" id="A0A4Z2EIK4"/>
<dbReference type="EMBL" id="SRLO01006455">
    <property type="protein sequence ID" value="TNN28777.1"/>
    <property type="molecule type" value="Genomic_DNA"/>
</dbReference>
<sequence length="71" mass="7807">MLNSPCHRLTFEVGRFIKLQGRGQRSKVSGGHRQVLYSVTLELISSRTRRTALSNSASSSALASRTSWLAS</sequence>
<dbReference type="Proteomes" id="UP000314294">
    <property type="component" value="Unassembled WGS sequence"/>
</dbReference>
<protein>
    <submittedName>
        <fullName evidence="2">Uncharacterized protein</fullName>
    </submittedName>
</protein>
<accession>A0A4Z2EIK4</accession>
<gene>
    <name evidence="2" type="ORF">EYF80_061074</name>
</gene>
<comment type="caution">
    <text evidence="2">The sequence shown here is derived from an EMBL/GenBank/DDBJ whole genome shotgun (WGS) entry which is preliminary data.</text>
</comment>
<evidence type="ECO:0000313" key="3">
    <source>
        <dbReference type="Proteomes" id="UP000314294"/>
    </source>
</evidence>
<evidence type="ECO:0000313" key="2">
    <source>
        <dbReference type="EMBL" id="TNN28777.1"/>
    </source>
</evidence>
<organism evidence="2 3">
    <name type="scientific">Liparis tanakae</name>
    <name type="common">Tanaka's snailfish</name>
    <dbReference type="NCBI Taxonomy" id="230148"/>
    <lineage>
        <taxon>Eukaryota</taxon>
        <taxon>Metazoa</taxon>
        <taxon>Chordata</taxon>
        <taxon>Craniata</taxon>
        <taxon>Vertebrata</taxon>
        <taxon>Euteleostomi</taxon>
        <taxon>Actinopterygii</taxon>
        <taxon>Neopterygii</taxon>
        <taxon>Teleostei</taxon>
        <taxon>Neoteleostei</taxon>
        <taxon>Acanthomorphata</taxon>
        <taxon>Eupercaria</taxon>
        <taxon>Perciformes</taxon>
        <taxon>Cottioidei</taxon>
        <taxon>Cottales</taxon>
        <taxon>Liparidae</taxon>
        <taxon>Liparis</taxon>
    </lineage>
</organism>
<evidence type="ECO:0000256" key="1">
    <source>
        <dbReference type="SAM" id="MobiDB-lite"/>
    </source>
</evidence>
<feature type="region of interest" description="Disordered" evidence="1">
    <location>
        <begin position="51"/>
        <end position="71"/>
    </location>
</feature>
<name>A0A4Z2EIK4_9TELE</name>